<dbReference type="GO" id="GO:0006906">
    <property type="term" value="P:vesicle fusion"/>
    <property type="evidence" value="ECO:0007669"/>
    <property type="project" value="TreeGrafter"/>
</dbReference>
<dbReference type="PANTHER" id="PTHR19957">
    <property type="entry name" value="SYNTAXIN"/>
    <property type="match status" value="1"/>
</dbReference>
<accession>A0A0M3QWQ6</accession>
<dbReference type="GO" id="GO:0000149">
    <property type="term" value="F:SNARE binding"/>
    <property type="evidence" value="ECO:0007669"/>
    <property type="project" value="TreeGrafter"/>
</dbReference>
<evidence type="ECO:0000256" key="3">
    <source>
        <dbReference type="ARBA" id="ARBA00022775"/>
    </source>
</evidence>
<evidence type="ECO:0000259" key="8">
    <source>
        <dbReference type="PROSITE" id="PS50192"/>
    </source>
</evidence>
<organism evidence="9 10">
    <name type="scientific">Drosophila busckii</name>
    <name type="common">Fruit fly</name>
    <dbReference type="NCBI Taxonomy" id="30019"/>
    <lineage>
        <taxon>Eukaryota</taxon>
        <taxon>Metazoa</taxon>
        <taxon>Ecdysozoa</taxon>
        <taxon>Arthropoda</taxon>
        <taxon>Hexapoda</taxon>
        <taxon>Insecta</taxon>
        <taxon>Pterygota</taxon>
        <taxon>Neoptera</taxon>
        <taxon>Endopterygota</taxon>
        <taxon>Diptera</taxon>
        <taxon>Brachycera</taxon>
        <taxon>Muscomorpha</taxon>
        <taxon>Ephydroidea</taxon>
        <taxon>Drosophilidae</taxon>
        <taxon>Drosophila</taxon>
    </lineage>
</organism>
<dbReference type="STRING" id="30019.A0A0M3QWQ6"/>
<dbReference type="SMR" id="A0A0M3QWQ6"/>
<dbReference type="PROSITE" id="PS50192">
    <property type="entry name" value="T_SNARE"/>
    <property type="match status" value="1"/>
</dbReference>
<dbReference type="OrthoDB" id="75754at2759"/>
<dbReference type="OMA" id="RVHNTME"/>
<proteinExistence type="inferred from homology"/>
<keyword evidence="3" id="KW-0813">Transport</keyword>
<evidence type="ECO:0000256" key="5">
    <source>
        <dbReference type="SAM" id="Coils"/>
    </source>
</evidence>
<dbReference type="SMART" id="SM00503">
    <property type="entry name" value="SynN"/>
    <property type="match status" value="1"/>
</dbReference>
<dbReference type="GO" id="GO:0048278">
    <property type="term" value="P:vesicle docking"/>
    <property type="evidence" value="ECO:0007669"/>
    <property type="project" value="TreeGrafter"/>
</dbReference>
<dbReference type="PANTHER" id="PTHR19957:SF38">
    <property type="entry name" value="LD27581P"/>
    <property type="match status" value="1"/>
</dbReference>
<feature type="region of interest" description="Disordered" evidence="6">
    <location>
        <begin position="1"/>
        <end position="43"/>
    </location>
</feature>
<evidence type="ECO:0000256" key="2">
    <source>
        <dbReference type="ARBA" id="ARBA00009063"/>
    </source>
</evidence>
<evidence type="ECO:0000313" key="9">
    <source>
        <dbReference type="EMBL" id="ALC44563.1"/>
    </source>
</evidence>
<dbReference type="Gene3D" id="1.20.58.70">
    <property type="match status" value="1"/>
</dbReference>
<dbReference type="SMART" id="SM00397">
    <property type="entry name" value="t_SNARE"/>
    <property type="match status" value="1"/>
</dbReference>
<dbReference type="GO" id="GO:0006836">
    <property type="term" value="P:neurotransmitter transport"/>
    <property type="evidence" value="ECO:0007669"/>
    <property type="project" value="UniProtKB-KW"/>
</dbReference>
<name>A0A0M3QWQ6_DROBS</name>
<dbReference type="GO" id="GO:0012505">
    <property type="term" value="C:endomembrane system"/>
    <property type="evidence" value="ECO:0007669"/>
    <property type="project" value="TreeGrafter"/>
</dbReference>
<dbReference type="InterPro" id="IPR010989">
    <property type="entry name" value="SNARE"/>
</dbReference>
<dbReference type="AlphaFoldDB" id="A0A0M3QWQ6"/>
<dbReference type="PROSITE" id="PS00914">
    <property type="entry name" value="SYNTAXIN"/>
    <property type="match status" value="1"/>
</dbReference>
<dbReference type="GO" id="GO:0031201">
    <property type="term" value="C:SNARE complex"/>
    <property type="evidence" value="ECO:0007669"/>
    <property type="project" value="TreeGrafter"/>
</dbReference>
<dbReference type="Proteomes" id="UP000494163">
    <property type="component" value="Chromosome 3L"/>
</dbReference>
<feature type="transmembrane region" description="Helical" evidence="7">
    <location>
        <begin position="260"/>
        <end position="279"/>
    </location>
</feature>
<dbReference type="InterPro" id="IPR000727">
    <property type="entry name" value="T_SNARE_dom"/>
</dbReference>
<dbReference type="GO" id="GO:0005484">
    <property type="term" value="F:SNAP receptor activity"/>
    <property type="evidence" value="ECO:0007669"/>
    <property type="project" value="InterPro"/>
</dbReference>
<keyword evidence="10" id="KW-1185">Reference proteome</keyword>
<dbReference type="InterPro" id="IPR006012">
    <property type="entry name" value="Syntaxin/epimorphin_CS"/>
</dbReference>
<protein>
    <submittedName>
        <fullName evidence="9">Syx13</fullName>
    </submittedName>
</protein>
<feature type="compositionally biased region" description="Polar residues" evidence="6">
    <location>
        <begin position="1"/>
        <end position="13"/>
    </location>
</feature>
<keyword evidence="3" id="KW-0532">Neurotransmitter transport</keyword>
<keyword evidence="7" id="KW-0472">Membrane</keyword>
<dbReference type="Pfam" id="PF05739">
    <property type="entry name" value="SNARE"/>
    <property type="match status" value="1"/>
</dbReference>
<dbReference type="InterPro" id="IPR006011">
    <property type="entry name" value="Syntaxin_N"/>
</dbReference>
<keyword evidence="5" id="KW-0175">Coiled coil</keyword>
<feature type="compositionally biased region" description="Low complexity" evidence="6">
    <location>
        <begin position="29"/>
        <end position="43"/>
    </location>
</feature>
<comment type="subcellular location">
    <subcellularLocation>
        <location evidence="1">Membrane</location>
        <topology evidence="1">Single-pass type IV membrane protein</topology>
    </subcellularLocation>
</comment>
<feature type="domain" description="T-SNARE coiled-coil homology" evidence="8">
    <location>
        <begin position="187"/>
        <end position="249"/>
    </location>
</feature>
<gene>
    <name evidence="9" type="ORF">Dbus_chr3Lg1729</name>
</gene>
<evidence type="ECO:0000313" key="10">
    <source>
        <dbReference type="Proteomes" id="UP000494163"/>
    </source>
</evidence>
<evidence type="ECO:0000256" key="1">
    <source>
        <dbReference type="ARBA" id="ARBA00004211"/>
    </source>
</evidence>
<evidence type="ECO:0000256" key="4">
    <source>
        <dbReference type="RuleBase" id="RU003858"/>
    </source>
</evidence>
<dbReference type="SUPFAM" id="SSF47661">
    <property type="entry name" value="t-snare proteins"/>
    <property type="match status" value="1"/>
</dbReference>
<comment type="similarity">
    <text evidence="2 4">Belongs to the syntaxin family.</text>
</comment>
<dbReference type="Pfam" id="PF14523">
    <property type="entry name" value="Syntaxin_2"/>
    <property type="match status" value="1"/>
</dbReference>
<keyword evidence="7" id="KW-1133">Transmembrane helix</keyword>
<dbReference type="EMBL" id="CP012525">
    <property type="protein sequence ID" value="ALC44563.1"/>
    <property type="molecule type" value="Genomic_DNA"/>
</dbReference>
<reference evidence="9 10" key="1">
    <citation type="submission" date="2015-08" db="EMBL/GenBank/DDBJ databases">
        <title>Ancestral chromatin configuration constrains chromatin evolution on differentiating sex chromosomes in Drosophila.</title>
        <authorList>
            <person name="Zhou Q."/>
            <person name="Bachtrog D."/>
        </authorList>
    </citation>
    <scope>NUCLEOTIDE SEQUENCE [LARGE SCALE GENOMIC DNA]</scope>
    <source>
        <tissue evidence="9">Whole larvae</tissue>
    </source>
</reference>
<feature type="coiled-coil region" evidence="5">
    <location>
        <begin position="166"/>
        <end position="193"/>
    </location>
</feature>
<dbReference type="InterPro" id="IPR045242">
    <property type="entry name" value="Syntaxin"/>
</dbReference>
<sequence>MSQALNNPTSSSTVHRDYGATSSTTPDVSFAGGATSSSSGSGFSPTEFVSLSENIGHNITSILSSSKQLERQLKLIGTAKDLSTLREKIHSINTKANARVQTTSVELQRLQSVVRYGDRQQKLQLDKLMREFTQVVQKYSELQHSISQATRQSYMQAAAADREAELAANTELLQQQRQEQAGLQQEYDMLVERQRQVQQIETDMIDVNAIMVKLSGLVAEQAPMLDTIETHVTGTAVALEEGTEYLRKAAASNNSHRRKILILLVIAVIVGLVVTGIIVSKLS</sequence>
<dbReference type="Gene3D" id="1.20.5.110">
    <property type="match status" value="1"/>
</dbReference>
<dbReference type="GO" id="GO:0006886">
    <property type="term" value="P:intracellular protein transport"/>
    <property type="evidence" value="ECO:0007669"/>
    <property type="project" value="InterPro"/>
</dbReference>
<evidence type="ECO:0000256" key="6">
    <source>
        <dbReference type="SAM" id="MobiDB-lite"/>
    </source>
</evidence>
<evidence type="ECO:0000256" key="7">
    <source>
        <dbReference type="SAM" id="Phobius"/>
    </source>
</evidence>
<keyword evidence="7" id="KW-0812">Transmembrane</keyword>